<dbReference type="InterPro" id="IPR033463">
    <property type="entry name" value="sCache_3"/>
</dbReference>
<dbReference type="PANTHER" id="PTHR45436:SF5">
    <property type="entry name" value="SENSOR HISTIDINE KINASE TRCS"/>
    <property type="match status" value="1"/>
</dbReference>
<dbReference type="Gene3D" id="3.30.450.20">
    <property type="entry name" value="PAS domain"/>
    <property type="match status" value="2"/>
</dbReference>
<evidence type="ECO:0000256" key="11">
    <source>
        <dbReference type="ARBA" id="ARBA00022989"/>
    </source>
</evidence>
<evidence type="ECO:0000256" key="5">
    <source>
        <dbReference type="ARBA" id="ARBA00022553"/>
    </source>
</evidence>
<evidence type="ECO:0000256" key="9">
    <source>
        <dbReference type="ARBA" id="ARBA00022777"/>
    </source>
</evidence>
<keyword evidence="6" id="KW-0808">Transferase</keyword>
<evidence type="ECO:0000256" key="12">
    <source>
        <dbReference type="ARBA" id="ARBA00023012"/>
    </source>
</evidence>
<keyword evidence="8" id="KW-0547">Nucleotide-binding</keyword>
<dbReference type="InterPro" id="IPR029151">
    <property type="entry name" value="Sensor-like_sf"/>
</dbReference>
<dbReference type="SMART" id="SM00387">
    <property type="entry name" value="HATPase_c"/>
    <property type="match status" value="1"/>
</dbReference>
<dbReference type="EC" id="2.7.13.3" evidence="3"/>
<sequence length="652" mass="67013">MVRWSSARNMGVMRERGRRRVSLTGQLFVASVALLGSALLVVGLLWTLHHRAQVEHQYEQRALAIARSVAATPDVREALSGGGATVSEADGGGGSSEAGEQPGEAGELVEPGGDSAIAQAAEDIRAETGARYVVVADRDGIRHSHPDEAEIGRPTSTDPAEPLAGRTWTGVQEGPAGLTLRAKVPVMTTQSAPEAGEGRAGEGGSEVDEGQAGDGVVGLVSVGILVDELDTALADALPGIVAATAGMLLVGAGGAWLISRRIRAQTHGMEPEEITELLDGREALFHAVREGVLAVGADGRITLANAPARELLGLPEGCVGDRPDQHVGAGALLDLLTGRDAEHGVCIAVGARILVCDRRPVRVGQADGGADGGAVVTVRDHTELSRISDELDGVRTATWALRSQSHEYANRIHTVAGMLELGESEHARSYLAELTAAHTRTSTDIAARIGDTSVAALVLAKSAQANEQGTVLELEPLSNLDSPLEGTLRRDVLLVVGNLIDNALQAVGEGGRVELLLREYGAQESEDGAMLEIRVIDSGPGPEPGVRDELFALGTTTKLGSGSGPRGLGLALVRQACLRRGGWVDVERDDGDGDRGEGDRGEGGDVDGFGGGAGGEGGGETVFSACLPLNGGGSGDGVDDGSEMESLTGGAR</sequence>
<feature type="region of interest" description="Disordered" evidence="14">
    <location>
        <begin position="79"/>
        <end position="111"/>
    </location>
</feature>
<keyword evidence="9 17" id="KW-0418">Kinase</keyword>
<keyword evidence="18" id="KW-1185">Reference proteome</keyword>
<evidence type="ECO:0000256" key="4">
    <source>
        <dbReference type="ARBA" id="ARBA00022475"/>
    </source>
</evidence>
<dbReference type="EMBL" id="JADBGI010000040">
    <property type="protein sequence ID" value="MBE3002314.1"/>
    <property type="molecule type" value="Genomic_DNA"/>
</dbReference>
<evidence type="ECO:0000256" key="15">
    <source>
        <dbReference type="SAM" id="Phobius"/>
    </source>
</evidence>
<dbReference type="Gene3D" id="1.10.287.130">
    <property type="match status" value="1"/>
</dbReference>
<dbReference type="Proteomes" id="UP000806528">
    <property type="component" value="Unassembled WGS sequence"/>
</dbReference>
<evidence type="ECO:0000256" key="3">
    <source>
        <dbReference type="ARBA" id="ARBA00012438"/>
    </source>
</evidence>
<dbReference type="PANTHER" id="PTHR45436">
    <property type="entry name" value="SENSOR HISTIDINE KINASE YKOH"/>
    <property type="match status" value="1"/>
</dbReference>
<dbReference type="Pfam" id="PF02518">
    <property type="entry name" value="HATPase_c"/>
    <property type="match status" value="1"/>
</dbReference>
<keyword evidence="7 15" id="KW-0812">Transmembrane</keyword>
<protein>
    <recommendedName>
        <fullName evidence="3">histidine kinase</fullName>
        <ecNumber evidence="3">2.7.13.3</ecNumber>
    </recommendedName>
</protein>
<comment type="subcellular location">
    <subcellularLocation>
        <location evidence="2">Cell membrane</location>
        <topology evidence="2">Multi-pass membrane protein</topology>
    </subcellularLocation>
</comment>
<feature type="domain" description="Histidine kinase" evidence="16">
    <location>
        <begin position="495"/>
        <end position="593"/>
    </location>
</feature>
<feature type="region of interest" description="Disordered" evidence="14">
    <location>
        <begin position="189"/>
        <end position="212"/>
    </location>
</feature>
<proteinExistence type="predicted"/>
<feature type="compositionally biased region" description="Low complexity" evidence="14">
    <location>
        <begin position="97"/>
        <end position="106"/>
    </location>
</feature>
<comment type="catalytic activity">
    <reaction evidence="1">
        <text>ATP + protein L-histidine = ADP + protein N-phospho-L-histidine.</text>
        <dbReference type="EC" id="2.7.13.3"/>
    </reaction>
</comment>
<dbReference type="InterPro" id="IPR005467">
    <property type="entry name" value="His_kinase_dom"/>
</dbReference>
<keyword evidence="5" id="KW-0597">Phosphoprotein</keyword>
<organism evidence="17 18">
    <name type="scientific">Nocardiopsis coralli</name>
    <dbReference type="NCBI Taxonomy" id="2772213"/>
    <lineage>
        <taxon>Bacteria</taxon>
        <taxon>Bacillati</taxon>
        <taxon>Actinomycetota</taxon>
        <taxon>Actinomycetes</taxon>
        <taxon>Streptosporangiales</taxon>
        <taxon>Nocardiopsidaceae</taxon>
        <taxon>Nocardiopsis</taxon>
    </lineage>
</organism>
<evidence type="ECO:0000256" key="2">
    <source>
        <dbReference type="ARBA" id="ARBA00004651"/>
    </source>
</evidence>
<dbReference type="InterPro" id="IPR016120">
    <property type="entry name" value="Sig_transdc_His_kin_SpoOB"/>
</dbReference>
<dbReference type="InterPro" id="IPR039506">
    <property type="entry name" value="SPOB_a"/>
</dbReference>
<evidence type="ECO:0000256" key="6">
    <source>
        <dbReference type="ARBA" id="ARBA00022679"/>
    </source>
</evidence>
<keyword evidence="12" id="KW-0902">Two-component regulatory system</keyword>
<keyword evidence="4" id="KW-1003">Cell membrane</keyword>
<feature type="transmembrane region" description="Helical" evidence="15">
    <location>
        <begin position="21"/>
        <end position="46"/>
    </location>
</feature>
<dbReference type="PROSITE" id="PS50109">
    <property type="entry name" value="HIS_KIN"/>
    <property type="match status" value="1"/>
</dbReference>
<keyword evidence="13 15" id="KW-0472">Membrane</keyword>
<evidence type="ECO:0000256" key="10">
    <source>
        <dbReference type="ARBA" id="ARBA00022840"/>
    </source>
</evidence>
<dbReference type="GO" id="GO:0016301">
    <property type="term" value="F:kinase activity"/>
    <property type="evidence" value="ECO:0007669"/>
    <property type="project" value="UniProtKB-KW"/>
</dbReference>
<dbReference type="SUPFAM" id="SSF55890">
    <property type="entry name" value="Sporulation response regulatory protein Spo0B"/>
    <property type="match status" value="1"/>
</dbReference>
<evidence type="ECO:0000256" key="7">
    <source>
        <dbReference type="ARBA" id="ARBA00022692"/>
    </source>
</evidence>
<dbReference type="Pfam" id="PF14689">
    <property type="entry name" value="SPOB_a"/>
    <property type="match status" value="1"/>
</dbReference>
<evidence type="ECO:0000256" key="1">
    <source>
        <dbReference type="ARBA" id="ARBA00000085"/>
    </source>
</evidence>
<feature type="compositionally biased region" description="Gly residues" evidence="14">
    <location>
        <begin position="80"/>
        <end position="96"/>
    </location>
</feature>
<keyword evidence="11 15" id="KW-1133">Transmembrane helix</keyword>
<dbReference type="Gene3D" id="3.30.565.10">
    <property type="entry name" value="Histidine kinase-like ATPase, C-terminal domain"/>
    <property type="match status" value="1"/>
</dbReference>
<name>A0ABR9PES2_9ACTN</name>
<evidence type="ECO:0000259" key="16">
    <source>
        <dbReference type="PROSITE" id="PS50109"/>
    </source>
</evidence>
<evidence type="ECO:0000313" key="18">
    <source>
        <dbReference type="Proteomes" id="UP000806528"/>
    </source>
</evidence>
<evidence type="ECO:0000313" key="17">
    <source>
        <dbReference type="EMBL" id="MBE3002314.1"/>
    </source>
</evidence>
<dbReference type="SUPFAM" id="SSF103190">
    <property type="entry name" value="Sensory domain-like"/>
    <property type="match status" value="1"/>
</dbReference>
<comment type="caution">
    <text evidence="17">The sequence shown here is derived from an EMBL/GenBank/DDBJ whole genome shotgun (WGS) entry which is preliminary data.</text>
</comment>
<evidence type="ECO:0000256" key="8">
    <source>
        <dbReference type="ARBA" id="ARBA00022741"/>
    </source>
</evidence>
<dbReference type="InterPro" id="IPR050428">
    <property type="entry name" value="TCS_sensor_his_kinase"/>
</dbReference>
<feature type="compositionally biased region" description="Gly residues" evidence="14">
    <location>
        <begin position="606"/>
        <end position="620"/>
    </location>
</feature>
<accession>A0ABR9PES2</accession>
<keyword evidence="10" id="KW-0067">ATP-binding</keyword>
<dbReference type="InterPro" id="IPR003594">
    <property type="entry name" value="HATPase_dom"/>
</dbReference>
<evidence type="ECO:0000256" key="13">
    <source>
        <dbReference type="ARBA" id="ARBA00023136"/>
    </source>
</evidence>
<evidence type="ECO:0000256" key="14">
    <source>
        <dbReference type="SAM" id="MobiDB-lite"/>
    </source>
</evidence>
<feature type="compositionally biased region" description="Basic and acidic residues" evidence="14">
    <location>
        <begin position="593"/>
        <end position="603"/>
    </location>
</feature>
<reference evidence="17 18" key="1">
    <citation type="submission" date="2020-09" db="EMBL/GenBank/DDBJ databases">
        <title>Diversity and distribution of actinomycetes associated with coral in the coast of Hainan.</title>
        <authorList>
            <person name="Li F."/>
        </authorList>
    </citation>
    <scope>NUCLEOTIDE SEQUENCE [LARGE SCALE GENOMIC DNA]</scope>
    <source>
        <strain evidence="17 18">HNM0947</strain>
    </source>
</reference>
<feature type="region of interest" description="Disordered" evidence="14">
    <location>
        <begin position="585"/>
        <end position="652"/>
    </location>
</feature>
<dbReference type="InterPro" id="IPR036890">
    <property type="entry name" value="HATPase_C_sf"/>
</dbReference>
<dbReference type="Pfam" id="PF17203">
    <property type="entry name" value="sCache_3_2"/>
    <property type="match status" value="1"/>
</dbReference>
<dbReference type="SUPFAM" id="SSF55874">
    <property type="entry name" value="ATPase domain of HSP90 chaperone/DNA topoisomerase II/histidine kinase"/>
    <property type="match status" value="1"/>
</dbReference>
<gene>
    <name evidence="17" type="ORF">IDM40_26965</name>
</gene>